<reference evidence="3" key="1">
    <citation type="submission" date="2016-11" db="EMBL/GenBank/DDBJ databases">
        <authorList>
            <person name="Varghese N."/>
            <person name="Submissions S."/>
        </authorList>
    </citation>
    <scope>NUCLEOTIDE SEQUENCE [LARGE SCALE GENOMIC DNA]</scope>
    <source>
        <strain evidence="3">ACAM 48</strain>
    </source>
</reference>
<dbReference type="InterPro" id="IPR035093">
    <property type="entry name" value="RelE/ParE_toxin_dom_sf"/>
</dbReference>
<evidence type="ECO:0000256" key="1">
    <source>
        <dbReference type="ARBA" id="ARBA00022649"/>
    </source>
</evidence>
<dbReference type="OrthoDB" id="1098070at2"/>
<evidence type="ECO:0000313" key="2">
    <source>
        <dbReference type="EMBL" id="SHN01493.1"/>
    </source>
</evidence>
<dbReference type="Pfam" id="PF05016">
    <property type="entry name" value="ParE_toxin"/>
    <property type="match status" value="1"/>
</dbReference>
<dbReference type="EMBL" id="LT670848">
    <property type="protein sequence ID" value="SHN01493.1"/>
    <property type="molecule type" value="Genomic_DNA"/>
</dbReference>
<accession>A0A1M7NE48</accession>
<dbReference type="STRING" id="143223.SAMN05878281_3040"/>
<sequence length="101" mass="12113">MRNGYKIFWTTHALSELEETIAYLEENWTISELEKFAKELDHTLELISKNPEIFQVSFKRKNIRRAVVAKFNSLYYRLHNDTIEILSFFSNRQDPSKIKID</sequence>
<dbReference type="Proteomes" id="UP000190235">
    <property type="component" value="Chromosome I"/>
</dbReference>
<name>A0A1M7NE48_9FLAO</name>
<keyword evidence="3" id="KW-1185">Reference proteome</keyword>
<organism evidence="2 3">
    <name type="scientific">Salegentibacter salegens</name>
    <dbReference type="NCBI Taxonomy" id="143223"/>
    <lineage>
        <taxon>Bacteria</taxon>
        <taxon>Pseudomonadati</taxon>
        <taxon>Bacteroidota</taxon>
        <taxon>Flavobacteriia</taxon>
        <taxon>Flavobacteriales</taxon>
        <taxon>Flavobacteriaceae</taxon>
        <taxon>Salegentibacter</taxon>
    </lineage>
</organism>
<protein>
    <submittedName>
        <fullName evidence="2">Plasmid stabilization system protein ParE</fullName>
    </submittedName>
</protein>
<gene>
    <name evidence="2" type="ORF">SAMN05878281_3040</name>
</gene>
<dbReference type="RefSeq" id="WP_079735991.1">
    <property type="nucleotide sequence ID" value="NZ_LT670848.1"/>
</dbReference>
<dbReference type="Gene3D" id="3.30.2310.20">
    <property type="entry name" value="RelE-like"/>
    <property type="match status" value="1"/>
</dbReference>
<evidence type="ECO:0000313" key="3">
    <source>
        <dbReference type="Proteomes" id="UP000190235"/>
    </source>
</evidence>
<dbReference type="InterPro" id="IPR007712">
    <property type="entry name" value="RelE/ParE_toxin"/>
</dbReference>
<keyword evidence="1" id="KW-1277">Toxin-antitoxin system</keyword>
<proteinExistence type="predicted"/>
<dbReference type="AlphaFoldDB" id="A0A1M7NE48"/>